<dbReference type="OrthoDB" id="9790504at2"/>
<proteinExistence type="predicted"/>
<dbReference type="AlphaFoldDB" id="A0A0H0SMR0"/>
<dbReference type="Proteomes" id="UP000319498">
    <property type="component" value="Unassembled WGS sequence"/>
</dbReference>
<dbReference type="EMBL" id="LDCN01000002">
    <property type="protein sequence ID" value="KLH99780.1"/>
    <property type="molecule type" value="Genomic_DNA"/>
</dbReference>
<dbReference type="EMBL" id="CP018145">
    <property type="protein sequence ID" value="ASJ53357.1"/>
    <property type="molecule type" value="Genomic_DNA"/>
</dbReference>
<evidence type="ECO:0000313" key="2">
    <source>
        <dbReference type="EMBL" id="ASJ53357.1"/>
    </source>
</evidence>
<feature type="transmembrane region" description="Helical" evidence="1">
    <location>
        <begin position="83"/>
        <end position="103"/>
    </location>
</feature>
<dbReference type="Proteomes" id="UP000035218">
    <property type="component" value="Unassembled WGS sequence"/>
</dbReference>
<feature type="transmembrane region" description="Helical" evidence="1">
    <location>
        <begin position="52"/>
        <end position="71"/>
    </location>
</feature>
<reference evidence="4 5" key="1">
    <citation type="submission" date="2015-05" db="EMBL/GenBank/DDBJ databases">
        <title>Genome sequencing project for genomic taxonomy and phylogenomics of Bacillus-like bacteria.</title>
        <authorList>
            <person name="Liu B."/>
            <person name="Wang J."/>
            <person name="Zhu Y."/>
            <person name="Liu G."/>
            <person name="Chen Q."/>
            <person name="Chen Z."/>
            <person name="Lan J."/>
            <person name="Che J."/>
            <person name="Ge C."/>
            <person name="Shi H."/>
            <person name="Pan Z."/>
            <person name="Liu X."/>
        </authorList>
    </citation>
    <scope>NUCLEOTIDE SEQUENCE [LARGE SCALE GENOMIC DNA]</scope>
    <source>
        <strain evidence="4 5">DSM 9885</strain>
    </source>
</reference>
<dbReference type="Proteomes" id="UP000197781">
    <property type="component" value="Chromosome"/>
</dbReference>
<keyword evidence="1" id="KW-1133">Transmembrane helix</keyword>
<feature type="transmembrane region" description="Helical" evidence="1">
    <location>
        <begin position="6"/>
        <end position="31"/>
    </location>
</feature>
<dbReference type="EMBL" id="BJOL01000001">
    <property type="protein sequence ID" value="GED56185.1"/>
    <property type="molecule type" value="Genomic_DNA"/>
</dbReference>
<accession>A0A0H0SMR0</accession>
<evidence type="ECO:0000313" key="5">
    <source>
        <dbReference type="Proteomes" id="UP000035218"/>
    </source>
</evidence>
<name>A0A0H0SMR0_9BACL</name>
<reference evidence="3 7" key="3">
    <citation type="submission" date="2019-06" db="EMBL/GenBank/DDBJ databases">
        <title>Whole genome shotgun sequence of Brevibacillus formosus NBRC 15716.</title>
        <authorList>
            <person name="Hosoyama A."/>
            <person name="Uohara A."/>
            <person name="Ohji S."/>
            <person name="Ichikawa N."/>
        </authorList>
    </citation>
    <scope>NUCLEOTIDE SEQUENCE [LARGE SCALE GENOMIC DNA]</scope>
    <source>
        <strain evidence="3 7">NBRC 15716</strain>
    </source>
</reference>
<evidence type="ECO:0000313" key="6">
    <source>
        <dbReference type="Proteomes" id="UP000197781"/>
    </source>
</evidence>
<evidence type="ECO:0000313" key="7">
    <source>
        <dbReference type="Proteomes" id="UP000319498"/>
    </source>
</evidence>
<dbReference type="InterPro" id="IPR020144">
    <property type="entry name" value="SpoVAB"/>
</dbReference>
<dbReference type="RefSeq" id="WP_047068905.1">
    <property type="nucleotide sequence ID" value="NZ_BJOL01000001.1"/>
</dbReference>
<sequence>MSVIKCLLLILIGLGGGLAVGSGLVAFITVLDIIPRLTQLTNAHRYIRSLEWALVAGALFFTFIDFFHWGARLPVIVSSIYGIFAGIFVGTLAAGLTEVLNVFPILAKRIHMDGSLLFLLMAVVLGKVTGSLLQWLLHL</sequence>
<reference evidence="2 6" key="2">
    <citation type="submission" date="2016-11" db="EMBL/GenBank/DDBJ databases">
        <authorList>
            <person name="Jaros S."/>
            <person name="Januszkiewicz K."/>
            <person name="Wedrychowicz H."/>
        </authorList>
    </citation>
    <scope>NUCLEOTIDE SEQUENCE [LARGE SCALE GENOMIC DNA]</scope>
    <source>
        <strain evidence="2 6">NF2</strain>
    </source>
</reference>
<protein>
    <submittedName>
        <fullName evidence="2">Stage V sporulation protein AB</fullName>
    </submittedName>
</protein>
<keyword evidence="1" id="KW-0812">Transmembrane</keyword>
<keyword evidence="7" id="KW-1185">Reference proteome</keyword>
<feature type="transmembrane region" description="Helical" evidence="1">
    <location>
        <begin position="115"/>
        <end position="137"/>
    </location>
</feature>
<dbReference type="GeneID" id="87584729"/>
<evidence type="ECO:0000256" key="1">
    <source>
        <dbReference type="SAM" id="Phobius"/>
    </source>
</evidence>
<keyword evidence="1" id="KW-0472">Membrane</keyword>
<dbReference type="KEGG" id="bfm:BP422_07190"/>
<evidence type="ECO:0000313" key="4">
    <source>
        <dbReference type="EMBL" id="KLH99780.1"/>
    </source>
</evidence>
<dbReference type="Pfam" id="PF13782">
    <property type="entry name" value="SpoVAB"/>
    <property type="match status" value="1"/>
</dbReference>
<evidence type="ECO:0000313" key="3">
    <source>
        <dbReference type="EMBL" id="GED56185.1"/>
    </source>
</evidence>
<gene>
    <name evidence="4" type="ORF">AA984_06515</name>
    <name evidence="3" type="ORF">BFO01nite_03170</name>
    <name evidence="2" type="ORF">BP422_07190</name>
</gene>
<organism evidence="2 6">
    <name type="scientific">Brevibacillus formosus</name>
    <dbReference type="NCBI Taxonomy" id="54913"/>
    <lineage>
        <taxon>Bacteria</taxon>
        <taxon>Bacillati</taxon>
        <taxon>Bacillota</taxon>
        <taxon>Bacilli</taxon>
        <taxon>Bacillales</taxon>
        <taxon>Paenibacillaceae</taxon>
        <taxon>Brevibacillus</taxon>
    </lineage>
</organism>